<accession>A0A5J5BHS7</accession>
<reference evidence="1 2" key="1">
    <citation type="submission" date="2019-09" db="EMBL/GenBank/DDBJ databases">
        <title>A chromosome-level genome assembly of the Chinese tupelo Nyssa sinensis.</title>
        <authorList>
            <person name="Yang X."/>
            <person name="Kang M."/>
            <person name="Yang Y."/>
            <person name="Xiong H."/>
            <person name="Wang M."/>
            <person name="Zhang Z."/>
            <person name="Wang Z."/>
            <person name="Wu H."/>
            <person name="Ma T."/>
            <person name="Liu J."/>
            <person name="Xi Z."/>
        </authorList>
    </citation>
    <scope>NUCLEOTIDE SEQUENCE [LARGE SCALE GENOMIC DNA]</scope>
    <source>
        <strain evidence="1">J267</strain>
        <tissue evidence="1">Leaf</tissue>
    </source>
</reference>
<protein>
    <submittedName>
        <fullName evidence="1">Uncharacterized protein</fullName>
    </submittedName>
</protein>
<organism evidence="1 2">
    <name type="scientific">Nyssa sinensis</name>
    <dbReference type="NCBI Taxonomy" id="561372"/>
    <lineage>
        <taxon>Eukaryota</taxon>
        <taxon>Viridiplantae</taxon>
        <taxon>Streptophyta</taxon>
        <taxon>Embryophyta</taxon>
        <taxon>Tracheophyta</taxon>
        <taxon>Spermatophyta</taxon>
        <taxon>Magnoliopsida</taxon>
        <taxon>eudicotyledons</taxon>
        <taxon>Gunneridae</taxon>
        <taxon>Pentapetalae</taxon>
        <taxon>asterids</taxon>
        <taxon>Cornales</taxon>
        <taxon>Nyssaceae</taxon>
        <taxon>Nyssa</taxon>
    </lineage>
</organism>
<dbReference type="Proteomes" id="UP000325577">
    <property type="component" value="Linkage Group LG12"/>
</dbReference>
<dbReference type="EMBL" id="CM018035">
    <property type="protein sequence ID" value="KAA8542234.1"/>
    <property type="molecule type" value="Genomic_DNA"/>
</dbReference>
<proteinExistence type="predicted"/>
<dbReference type="OrthoDB" id="1699290at2759"/>
<evidence type="ECO:0000313" key="2">
    <source>
        <dbReference type="Proteomes" id="UP000325577"/>
    </source>
</evidence>
<dbReference type="AlphaFoldDB" id="A0A5J5BHS7"/>
<keyword evidence="2" id="KW-1185">Reference proteome</keyword>
<sequence>MSAQVRFIQRKAYKQTTWTLDFFKTDSGYLYLSSIMEMERVTEFPHTHMDRRPRKRPRLGWDVVPQAPKIRSTAKWVKAPLVRS</sequence>
<gene>
    <name evidence="1" type="ORF">F0562_023630</name>
</gene>
<evidence type="ECO:0000313" key="1">
    <source>
        <dbReference type="EMBL" id="KAA8542234.1"/>
    </source>
</evidence>
<name>A0A5J5BHS7_9ASTE</name>